<dbReference type="Gene3D" id="3.40.30.10">
    <property type="entry name" value="Glutaredoxin"/>
    <property type="match status" value="1"/>
</dbReference>
<dbReference type="InterPro" id="IPR036249">
    <property type="entry name" value="Thioredoxin-like_sf"/>
</dbReference>
<dbReference type="GO" id="GO:0004602">
    <property type="term" value="F:glutathione peroxidase activity"/>
    <property type="evidence" value="ECO:0007669"/>
    <property type="project" value="UniProtKB-ARBA"/>
</dbReference>
<evidence type="ECO:0000313" key="7">
    <source>
        <dbReference type="EMBL" id="KKK22652.1"/>
    </source>
</evidence>
<dbReference type="GO" id="GO:0005737">
    <property type="term" value="C:cytoplasm"/>
    <property type="evidence" value="ECO:0007669"/>
    <property type="project" value="UniProtKB-ARBA"/>
</dbReference>
<dbReference type="EMBL" id="JYKN01000884">
    <property type="protein sequence ID" value="KKK22652.1"/>
    <property type="molecule type" value="Genomic_DNA"/>
</dbReference>
<evidence type="ECO:0000256" key="3">
    <source>
        <dbReference type="ARBA" id="ARBA00022679"/>
    </source>
</evidence>
<sequence length="252" mass="28524">MASDVKVTLYWLEKSRAHRILWLLEELNVPYEVKTFQRGADMLAPPELKEIHPLGKSPVIAIESPGASKPLVLAESGLIVEYLCDHFGGERLIPTRYSKGKEGQVGGETEEWMRYRYYMHFSEGSLMPFLVMKLLMDSLKNAPIPFFLKFIPQMVANQVEAQFLNRNITTTLEFLEGQLETSPEGGPFFCGSKVTAADIMMSFPLIAAHARMPLQGQYPMLARFVENVEQEEGYKRANAKIEQIDGKFQASL</sequence>
<evidence type="ECO:0000259" key="6">
    <source>
        <dbReference type="PROSITE" id="PS50405"/>
    </source>
</evidence>
<dbReference type="SFLD" id="SFLDG00358">
    <property type="entry name" value="Main_(cytGST)"/>
    <property type="match status" value="1"/>
</dbReference>
<reference evidence="7 8" key="1">
    <citation type="submission" date="2015-02" db="EMBL/GenBank/DDBJ databases">
        <title>Draft Genome Sequences of Two Closely-Related Aflatoxigenic Aspergillus Species Obtained from the Cote d'Ivoire.</title>
        <authorList>
            <person name="Moore G.G."/>
            <person name="Beltz S.B."/>
            <person name="Mack B.M."/>
        </authorList>
    </citation>
    <scope>NUCLEOTIDE SEQUENCE [LARGE SCALE GENOMIC DNA]</scope>
    <source>
        <strain evidence="7 8">SRRC1432</strain>
    </source>
</reference>
<organism evidence="7 8">
    <name type="scientific">Aspergillus ochraceoroseus</name>
    <dbReference type="NCBI Taxonomy" id="138278"/>
    <lineage>
        <taxon>Eukaryota</taxon>
        <taxon>Fungi</taxon>
        <taxon>Dikarya</taxon>
        <taxon>Ascomycota</taxon>
        <taxon>Pezizomycotina</taxon>
        <taxon>Eurotiomycetes</taxon>
        <taxon>Eurotiomycetidae</taxon>
        <taxon>Eurotiales</taxon>
        <taxon>Aspergillaceae</taxon>
        <taxon>Aspergillus</taxon>
        <taxon>Aspergillus subgen. Nidulantes</taxon>
    </lineage>
</organism>
<keyword evidence="8" id="KW-1185">Reference proteome</keyword>
<dbReference type="GO" id="GO:0004364">
    <property type="term" value="F:glutathione transferase activity"/>
    <property type="evidence" value="ECO:0007669"/>
    <property type="project" value="UniProtKB-EC"/>
</dbReference>
<dbReference type="Pfam" id="PF14497">
    <property type="entry name" value="GST_C_3"/>
    <property type="match status" value="1"/>
</dbReference>
<dbReference type="PROSITE" id="PS50405">
    <property type="entry name" value="GST_CTER"/>
    <property type="match status" value="1"/>
</dbReference>
<dbReference type="OrthoDB" id="2098326at2759"/>
<evidence type="ECO:0000259" key="5">
    <source>
        <dbReference type="PROSITE" id="PS50404"/>
    </source>
</evidence>
<dbReference type="VEuPathDB" id="FungiDB:P175DRAFT_0161002"/>
<comment type="catalytic activity">
    <reaction evidence="4">
        <text>RX + glutathione = an S-substituted glutathione + a halide anion + H(+)</text>
        <dbReference type="Rhea" id="RHEA:16437"/>
        <dbReference type="ChEBI" id="CHEBI:15378"/>
        <dbReference type="ChEBI" id="CHEBI:16042"/>
        <dbReference type="ChEBI" id="CHEBI:17792"/>
        <dbReference type="ChEBI" id="CHEBI:57925"/>
        <dbReference type="ChEBI" id="CHEBI:90779"/>
        <dbReference type="EC" id="2.5.1.18"/>
    </reaction>
</comment>
<accession>A0A0F8XGG9</accession>
<dbReference type="SUPFAM" id="SSF47616">
    <property type="entry name" value="GST C-terminal domain-like"/>
    <property type="match status" value="1"/>
</dbReference>
<dbReference type="PANTHER" id="PTHR44051:SF9">
    <property type="entry name" value="GLUTATHIONE S-TRANSFERASE 1"/>
    <property type="match status" value="1"/>
</dbReference>
<comment type="similarity">
    <text evidence="1">Belongs to the GST superfamily.</text>
</comment>
<evidence type="ECO:0000256" key="2">
    <source>
        <dbReference type="ARBA" id="ARBA00012452"/>
    </source>
</evidence>
<dbReference type="Gene3D" id="1.20.1050.10">
    <property type="match status" value="1"/>
</dbReference>
<protein>
    <recommendedName>
        <fullName evidence="2">glutathione transferase</fullName>
        <ecNumber evidence="2">2.5.1.18</ecNumber>
    </recommendedName>
</protein>
<evidence type="ECO:0000256" key="1">
    <source>
        <dbReference type="ARBA" id="ARBA00007409"/>
    </source>
</evidence>
<dbReference type="PROSITE" id="PS50404">
    <property type="entry name" value="GST_NTER"/>
    <property type="match status" value="1"/>
</dbReference>
<keyword evidence="3" id="KW-0808">Transferase</keyword>
<comment type="caution">
    <text evidence="7">The sequence shown here is derived from an EMBL/GenBank/DDBJ whole genome shotgun (WGS) entry which is preliminary data.</text>
</comment>
<evidence type="ECO:0000256" key="4">
    <source>
        <dbReference type="ARBA" id="ARBA00047960"/>
    </source>
</evidence>
<dbReference type="InterPro" id="IPR010987">
    <property type="entry name" value="Glutathione-S-Trfase_C-like"/>
</dbReference>
<dbReference type="InterPro" id="IPR004046">
    <property type="entry name" value="GST_C"/>
</dbReference>
<feature type="domain" description="GST C-terminal" evidence="6">
    <location>
        <begin position="108"/>
        <end position="248"/>
    </location>
</feature>
<evidence type="ECO:0000313" key="8">
    <source>
        <dbReference type="Proteomes" id="UP000034947"/>
    </source>
</evidence>
<dbReference type="CDD" id="cd03046">
    <property type="entry name" value="GST_N_GTT1_like"/>
    <property type="match status" value="1"/>
</dbReference>
<dbReference type="PANTHER" id="PTHR44051">
    <property type="entry name" value="GLUTATHIONE S-TRANSFERASE-RELATED"/>
    <property type="match status" value="1"/>
</dbReference>
<dbReference type="SUPFAM" id="SSF52833">
    <property type="entry name" value="Thioredoxin-like"/>
    <property type="match status" value="1"/>
</dbReference>
<dbReference type="Proteomes" id="UP000034947">
    <property type="component" value="Unassembled WGS sequence"/>
</dbReference>
<name>A0A0F8XGG9_9EURO</name>
<dbReference type="InterPro" id="IPR040079">
    <property type="entry name" value="Glutathione_S-Trfase"/>
</dbReference>
<gene>
    <name evidence="7" type="ORF">AOCH_004763</name>
</gene>
<dbReference type="AlphaFoldDB" id="A0A0F8XGG9"/>
<dbReference type="FunFam" id="3.40.30.10:FF:000156">
    <property type="entry name" value="Glutathione S-transferase 1"/>
    <property type="match status" value="1"/>
</dbReference>
<dbReference type="SFLD" id="SFLDS00019">
    <property type="entry name" value="Glutathione_Transferase_(cytos"/>
    <property type="match status" value="1"/>
</dbReference>
<dbReference type="CDD" id="cd03189">
    <property type="entry name" value="GST_C_GTT1_like"/>
    <property type="match status" value="1"/>
</dbReference>
<dbReference type="Pfam" id="PF13409">
    <property type="entry name" value="GST_N_2"/>
    <property type="match status" value="1"/>
</dbReference>
<dbReference type="EC" id="2.5.1.18" evidence="2"/>
<proteinExistence type="inferred from homology"/>
<dbReference type="InterPro" id="IPR036282">
    <property type="entry name" value="Glutathione-S-Trfase_C_sf"/>
</dbReference>
<feature type="domain" description="GST N-terminal" evidence="5">
    <location>
        <begin position="4"/>
        <end position="91"/>
    </location>
</feature>
<dbReference type="InterPro" id="IPR004045">
    <property type="entry name" value="Glutathione_S-Trfase_N"/>
</dbReference>